<reference evidence="1" key="1">
    <citation type="submission" date="2019-04" db="EMBL/GenBank/DDBJ databases">
        <title>Friends and foes A comparative genomics study of 23 Aspergillus species from section Flavi.</title>
        <authorList>
            <consortium name="DOE Joint Genome Institute"/>
            <person name="Kjaerbolling I."/>
            <person name="Vesth T."/>
            <person name="Frisvad J.C."/>
            <person name="Nybo J.L."/>
            <person name="Theobald S."/>
            <person name="Kildgaard S."/>
            <person name="Isbrandt T."/>
            <person name="Kuo A."/>
            <person name="Sato A."/>
            <person name="Lyhne E.K."/>
            <person name="Kogle M.E."/>
            <person name="Wiebenga A."/>
            <person name="Kun R.S."/>
            <person name="Lubbers R.J."/>
            <person name="Makela M.R."/>
            <person name="Barry K."/>
            <person name="Chovatia M."/>
            <person name="Clum A."/>
            <person name="Daum C."/>
            <person name="Haridas S."/>
            <person name="He G."/>
            <person name="LaButti K."/>
            <person name="Lipzen A."/>
            <person name="Mondo S."/>
            <person name="Riley R."/>
            <person name="Salamov A."/>
            <person name="Simmons B.A."/>
            <person name="Magnuson J.K."/>
            <person name="Henrissat B."/>
            <person name="Mortensen U.H."/>
            <person name="Larsen T.O."/>
            <person name="Devries R.P."/>
            <person name="Grigoriev I.V."/>
            <person name="Machida M."/>
            <person name="Baker S.E."/>
            <person name="Andersen M.R."/>
        </authorList>
    </citation>
    <scope>NUCLEOTIDE SEQUENCE [LARGE SCALE GENOMIC DNA]</scope>
    <source>
        <strain evidence="1">CBS 121.62</strain>
    </source>
</reference>
<dbReference type="Proteomes" id="UP000325434">
    <property type="component" value="Unassembled WGS sequence"/>
</dbReference>
<dbReference type="EMBL" id="ML734571">
    <property type="protein sequence ID" value="KAB8249505.1"/>
    <property type="molecule type" value="Genomic_DNA"/>
</dbReference>
<dbReference type="AlphaFoldDB" id="A0A5N6H5L9"/>
<protein>
    <recommendedName>
        <fullName evidence="2">ER-bound oxygenase mpaB/mpaB'/Rubber oxygenase catalytic domain-containing protein</fullName>
    </recommendedName>
</protein>
<proteinExistence type="predicted"/>
<gene>
    <name evidence="1" type="ORF">BDV35DRAFT_378121</name>
</gene>
<organism evidence="1">
    <name type="scientific">Aspergillus flavus</name>
    <dbReference type="NCBI Taxonomy" id="5059"/>
    <lineage>
        <taxon>Eukaryota</taxon>
        <taxon>Fungi</taxon>
        <taxon>Dikarya</taxon>
        <taxon>Ascomycota</taxon>
        <taxon>Pezizomycotina</taxon>
        <taxon>Eurotiomycetes</taxon>
        <taxon>Eurotiomycetidae</taxon>
        <taxon>Eurotiales</taxon>
        <taxon>Aspergillaceae</taxon>
        <taxon>Aspergillus</taxon>
        <taxon>Aspergillus subgen. Circumdati</taxon>
    </lineage>
</organism>
<dbReference type="VEuPathDB" id="FungiDB:F9C07_2201574"/>
<name>A0A5N6H5L9_ASPFL</name>
<evidence type="ECO:0000313" key="1">
    <source>
        <dbReference type="EMBL" id="KAB8249505.1"/>
    </source>
</evidence>
<sequence>MATTEKENGKPGSAKWLQPYLESLNPETEWEEIVRTLANYTLNEFILNISYVSNFILVIQEPLGSEALVHTEKVFDRKQERFVDSVRYFTPWFIDGPSSERVRKSISSLNNTHMRIAKRLPGRWDHDDDFIMPCVQMALFGHNMKQRLGVPVDSPHIQAAWHRWCKEIFNLFLKESGPVAGFPEDFQGMVEYSNWFNRRSFKSTEKGHLASVALIQQFCERWFPRPLHFVGYEIIITFLPDETIDRHRLGPRKKWLEFPIMLIFRVMFWLQAVLPDPKKPCYPYMDSRSAKRVTKLKTTLTAILSIVALQLISRGYGGYCRLQEALPLLSRLLQVPWLDAQRKADSLRRHPRRVNAGDITSRTTLGRHCELQAIYMKRPSIELLSSYSSDTGDGQYMIRICENRSPANYFQSEPRNECARLH</sequence>
<evidence type="ECO:0008006" key="2">
    <source>
        <dbReference type="Google" id="ProtNLM"/>
    </source>
</evidence>
<accession>A0A5N6H5L9</accession>